<dbReference type="CDD" id="cd05233">
    <property type="entry name" value="SDR_c"/>
    <property type="match status" value="1"/>
</dbReference>
<reference evidence="4 5" key="1">
    <citation type="submission" date="2022-08" db="EMBL/GenBank/DDBJ databases">
        <title>Tractidigestivibacter montrealensis type strain KD21.</title>
        <authorList>
            <person name="Diop K."/>
            <person name="Richard C."/>
            <person name="Routy B."/>
        </authorList>
    </citation>
    <scope>NUCLEOTIDE SEQUENCE [LARGE SCALE GENOMIC DNA]</scope>
    <source>
        <strain evidence="4 5">KD21</strain>
    </source>
</reference>
<dbReference type="PRINTS" id="PR00081">
    <property type="entry name" value="GDHRDH"/>
</dbReference>
<dbReference type="RefSeq" id="WP_258499283.1">
    <property type="nucleotide sequence ID" value="NZ_JANSKA010000005.1"/>
</dbReference>
<keyword evidence="2" id="KW-0560">Oxidoreductase</keyword>
<proteinExistence type="inferred from homology"/>
<dbReference type="InterPro" id="IPR036291">
    <property type="entry name" value="NAD(P)-bd_dom_sf"/>
</dbReference>
<name>A0ABT1Z9C5_9ACTN</name>
<evidence type="ECO:0000313" key="5">
    <source>
        <dbReference type="Proteomes" id="UP001204320"/>
    </source>
</evidence>
<accession>A0ABT1Z9C5</accession>
<sequence length="315" mass="33269">MADQDQVRQMPNPDDFGKLTLGQCKPLEEVFVKGLADKVAIVTGGATGLGYNVVNRLAEAGAKVVIASRNEQRGQKAVDDFKALGYEVSFCQTDVAKVADCYAAVDYAVATYGSIDILVTAGGVWGKCAYLDVDEAIYDRVLDIDLKGTYFMGQAAARWMVANKKPGRIVFVSSAAHSGEGLRGAGMNTYYQAAKAGIVALTTGAAAELKQYGIHVNCVAPGGMVSHGALFEGRANGAKYGEEYAAFKKERQQAVQVPVAFNPDEVALVCYALCTPMSDFMDGATIDVNGGALLNAQLKPFSYTVEGCIPGPSAK</sequence>
<dbReference type="Proteomes" id="UP001204320">
    <property type="component" value="Unassembled WGS sequence"/>
</dbReference>
<keyword evidence="5" id="KW-1185">Reference proteome</keyword>
<protein>
    <submittedName>
        <fullName evidence="4">SDR family oxidoreductase</fullName>
    </submittedName>
</protein>
<evidence type="ECO:0000256" key="2">
    <source>
        <dbReference type="ARBA" id="ARBA00023002"/>
    </source>
</evidence>
<evidence type="ECO:0000256" key="1">
    <source>
        <dbReference type="ARBA" id="ARBA00006484"/>
    </source>
</evidence>
<comment type="similarity">
    <text evidence="1 3">Belongs to the short-chain dehydrogenases/reductases (SDR) family.</text>
</comment>
<dbReference type="PRINTS" id="PR00080">
    <property type="entry name" value="SDRFAMILY"/>
</dbReference>
<dbReference type="Pfam" id="PF00106">
    <property type="entry name" value="adh_short"/>
    <property type="match status" value="1"/>
</dbReference>
<dbReference type="EMBL" id="JANSKA010000005">
    <property type="protein sequence ID" value="MCR9036807.1"/>
    <property type="molecule type" value="Genomic_DNA"/>
</dbReference>
<dbReference type="SUPFAM" id="SSF51735">
    <property type="entry name" value="NAD(P)-binding Rossmann-fold domains"/>
    <property type="match status" value="1"/>
</dbReference>
<evidence type="ECO:0000313" key="4">
    <source>
        <dbReference type="EMBL" id="MCR9036807.1"/>
    </source>
</evidence>
<organism evidence="4 5">
    <name type="scientific">Tractidigestivibacter montrealensis</name>
    <dbReference type="NCBI Taxonomy" id="2972466"/>
    <lineage>
        <taxon>Bacteria</taxon>
        <taxon>Bacillati</taxon>
        <taxon>Actinomycetota</taxon>
        <taxon>Coriobacteriia</taxon>
        <taxon>Coriobacteriales</taxon>
        <taxon>Atopobiaceae</taxon>
        <taxon>Tractidigestivibacter</taxon>
    </lineage>
</organism>
<evidence type="ECO:0000256" key="3">
    <source>
        <dbReference type="RuleBase" id="RU000363"/>
    </source>
</evidence>
<dbReference type="Gene3D" id="3.40.50.720">
    <property type="entry name" value="NAD(P)-binding Rossmann-like Domain"/>
    <property type="match status" value="1"/>
</dbReference>
<comment type="caution">
    <text evidence="4">The sequence shown here is derived from an EMBL/GenBank/DDBJ whole genome shotgun (WGS) entry which is preliminary data.</text>
</comment>
<dbReference type="InterPro" id="IPR002347">
    <property type="entry name" value="SDR_fam"/>
</dbReference>
<gene>
    <name evidence="4" type="ORF">NVS32_07600</name>
</gene>
<dbReference type="PANTHER" id="PTHR42760">
    <property type="entry name" value="SHORT-CHAIN DEHYDROGENASES/REDUCTASES FAMILY MEMBER"/>
    <property type="match status" value="1"/>
</dbReference>
<dbReference type="PANTHER" id="PTHR42760:SF133">
    <property type="entry name" value="3-OXOACYL-[ACYL-CARRIER-PROTEIN] REDUCTASE"/>
    <property type="match status" value="1"/>
</dbReference>